<evidence type="ECO:0000256" key="5">
    <source>
        <dbReference type="ARBA" id="ARBA00013198"/>
    </source>
</evidence>
<dbReference type="AlphaFoldDB" id="A0A1H4C0G5"/>
<evidence type="ECO:0000313" key="9">
    <source>
        <dbReference type="EMBL" id="SEA53813.1"/>
    </source>
</evidence>
<dbReference type="EMBL" id="FNQM01000006">
    <property type="protein sequence ID" value="SEA53813.1"/>
    <property type="molecule type" value="Genomic_DNA"/>
</dbReference>
<dbReference type="CDD" id="cd01400">
    <property type="entry name" value="6PGL"/>
    <property type="match status" value="1"/>
</dbReference>
<dbReference type="InterPro" id="IPR037171">
    <property type="entry name" value="NagB/RpiA_transferase-like"/>
</dbReference>
<comment type="catalytic activity">
    <reaction evidence="1 7">
        <text>6-phospho-D-glucono-1,5-lactone + H2O = 6-phospho-D-gluconate + H(+)</text>
        <dbReference type="Rhea" id="RHEA:12556"/>
        <dbReference type="ChEBI" id="CHEBI:15377"/>
        <dbReference type="ChEBI" id="CHEBI:15378"/>
        <dbReference type="ChEBI" id="CHEBI:57955"/>
        <dbReference type="ChEBI" id="CHEBI:58759"/>
        <dbReference type="EC" id="3.1.1.31"/>
    </reaction>
</comment>
<keyword evidence="7" id="KW-0378">Hydrolase</keyword>
<dbReference type="EC" id="3.1.1.31" evidence="5 7"/>
<evidence type="ECO:0000256" key="3">
    <source>
        <dbReference type="ARBA" id="ARBA00004961"/>
    </source>
</evidence>
<dbReference type="RefSeq" id="WP_093253654.1">
    <property type="nucleotide sequence ID" value="NZ_FNQM01000006.1"/>
</dbReference>
<dbReference type="GO" id="GO:0017057">
    <property type="term" value="F:6-phosphogluconolactonase activity"/>
    <property type="evidence" value="ECO:0007669"/>
    <property type="project" value="UniProtKB-UniRule"/>
</dbReference>
<dbReference type="NCBIfam" id="TIGR01198">
    <property type="entry name" value="pgl"/>
    <property type="match status" value="1"/>
</dbReference>
<dbReference type="UniPathway" id="UPA00115">
    <property type="reaction ID" value="UER00409"/>
</dbReference>
<dbReference type="InterPro" id="IPR006148">
    <property type="entry name" value="Glc/Gal-6P_isomerase"/>
</dbReference>
<proteinExistence type="inferred from homology"/>
<dbReference type="PANTHER" id="PTHR11054:SF0">
    <property type="entry name" value="6-PHOSPHOGLUCONOLACTONASE"/>
    <property type="match status" value="1"/>
</dbReference>
<dbReference type="Proteomes" id="UP000198703">
    <property type="component" value="Unassembled WGS sequence"/>
</dbReference>
<dbReference type="GO" id="GO:0006098">
    <property type="term" value="P:pentose-phosphate shunt"/>
    <property type="evidence" value="ECO:0007669"/>
    <property type="project" value="UniProtKB-UniPathway"/>
</dbReference>
<reference evidence="9 10" key="1">
    <citation type="submission" date="2016-10" db="EMBL/GenBank/DDBJ databases">
        <authorList>
            <person name="de Groot N.N."/>
        </authorList>
    </citation>
    <scope>NUCLEOTIDE SEQUENCE [LARGE SCALE GENOMIC DNA]</scope>
    <source>
        <strain evidence="9 10">DSM 15345</strain>
    </source>
</reference>
<evidence type="ECO:0000256" key="1">
    <source>
        <dbReference type="ARBA" id="ARBA00000832"/>
    </source>
</evidence>
<evidence type="ECO:0000259" key="8">
    <source>
        <dbReference type="Pfam" id="PF01182"/>
    </source>
</evidence>
<accession>A0A1H4C0G5</accession>
<evidence type="ECO:0000313" key="10">
    <source>
        <dbReference type="Proteomes" id="UP000198703"/>
    </source>
</evidence>
<protein>
    <recommendedName>
        <fullName evidence="6 7">6-phosphogluconolactonase</fullName>
        <shortName evidence="7">6PGL</shortName>
        <ecNumber evidence="5 7">3.1.1.31</ecNumber>
    </recommendedName>
</protein>
<comment type="function">
    <text evidence="2 7">Hydrolysis of 6-phosphogluconolactone to 6-phosphogluconate.</text>
</comment>
<dbReference type="InterPro" id="IPR039104">
    <property type="entry name" value="6PGL"/>
</dbReference>
<feature type="domain" description="Glucosamine/galactosamine-6-phosphate isomerase" evidence="8">
    <location>
        <begin position="10"/>
        <end position="219"/>
    </location>
</feature>
<dbReference type="GO" id="GO:0005975">
    <property type="term" value="P:carbohydrate metabolic process"/>
    <property type="evidence" value="ECO:0007669"/>
    <property type="project" value="UniProtKB-UniRule"/>
</dbReference>
<evidence type="ECO:0000256" key="2">
    <source>
        <dbReference type="ARBA" id="ARBA00002681"/>
    </source>
</evidence>
<evidence type="ECO:0000256" key="4">
    <source>
        <dbReference type="ARBA" id="ARBA00010662"/>
    </source>
</evidence>
<dbReference type="STRING" id="89524.SAMN05444370_106136"/>
<comment type="similarity">
    <text evidence="4 7">Belongs to the glucosamine/galactosamine-6-phosphate isomerase family. 6-phosphogluconolactonase subfamily.</text>
</comment>
<keyword evidence="10" id="KW-1185">Reference proteome</keyword>
<name>A0A1H4C0G5_9RHOB</name>
<evidence type="ECO:0000256" key="7">
    <source>
        <dbReference type="RuleBase" id="RU365095"/>
    </source>
</evidence>
<dbReference type="Pfam" id="PF01182">
    <property type="entry name" value="Glucosamine_iso"/>
    <property type="match status" value="1"/>
</dbReference>
<organism evidence="9 10">
    <name type="scientific">Rubrimonas cliftonensis</name>
    <dbReference type="NCBI Taxonomy" id="89524"/>
    <lineage>
        <taxon>Bacteria</taxon>
        <taxon>Pseudomonadati</taxon>
        <taxon>Pseudomonadota</taxon>
        <taxon>Alphaproteobacteria</taxon>
        <taxon>Rhodobacterales</taxon>
        <taxon>Paracoccaceae</taxon>
        <taxon>Rubrimonas</taxon>
    </lineage>
</organism>
<dbReference type="SUPFAM" id="SSF100950">
    <property type="entry name" value="NagB/RpiA/CoA transferase-like"/>
    <property type="match status" value="1"/>
</dbReference>
<dbReference type="PANTHER" id="PTHR11054">
    <property type="entry name" value="6-PHOSPHOGLUCONOLACTONASE"/>
    <property type="match status" value="1"/>
</dbReference>
<comment type="pathway">
    <text evidence="3 7">Carbohydrate degradation; pentose phosphate pathway; D-ribulose 5-phosphate from D-glucose 6-phosphate (oxidative stage): step 2/3.</text>
</comment>
<gene>
    <name evidence="7" type="primary">pgl</name>
    <name evidence="9" type="ORF">SAMN05444370_106136</name>
</gene>
<sequence>MTTAVERHPSREALAGALADRIAADLKAALDTRGRATLAVPGGTTPGPFLTALGARPLNWERVAVTLTDERWVPTSSDRSNQRLVGETLFRGPAAGAEFAPLYGATAEPAQSMDAVCASLERLVLPLDVVVCGMGEDLHAASLFPGADKLRAALAPDAPPALAMRAPGAPEPRVTLTAPVLRGAAHAYLLIVGAAKREALARAEAETDEETAPVRVLLTRTKPLTVFYAD</sequence>
<dbReference type="OrthoDB" id="9810967at2"/>
<evidence type="ECO:0000256" key="6">
    <source>
        <dbReference type="ARBA" id="ARBA00020337"/>
    </source>
</evidence>
<dbReference type="InterPro" id="IPR005900">
    <property type="entry name" value="6-phosphogluconolactonase_DevB"/>
</dbReference>
<dbReference type="Gene3D" id="3.40.50.1360">
    <property type="match status" value="1"/>
</dbReference>